<dbReference type="EMBL" id="CP062310">
    <property type="protein sequence ID" value="QOJ79219.1"/>
    <property type="molecule type" value="Genomic_DNA"/>
</dbReference>
<dbReference type="PANTHER" id="PTHR34990">
    <property type="entry name" value="UDP-2,3-DIACYLGLUCOSAMINE HYDROLASE-RELATED"/>
    <property type="match status" value="1"/>
</dbReference>
<dbReference type="Pfam" id="PF00149">
    <property type="entry name" value="Metallophos"/>
    <property type="match status" value="1"/>
</dbReference>
<dbReference type="Proteomes" id="UP000594121">
    <property type="component" value="Chromosome"/>
</dbReference>
<evidence type="ECO:0000256" key="4">
    <source>
        <dbReference type="ARBA" id="ARBA00023136"/>
    </source>
</evidence>
<feature type="transmembrane region" description="Helical" evidence="6">
    <location>
        <begin position="206"/>
        <end position="224"/>
    </location>
</feature>
<evidence type="ECO:0000256" key="1">
    <source>
        <dbReference type="ARBA" id="ARBA00022475"/>
    </source>
</evidence>
<accession>A0A7L9FHH8</accession>
<dbReference type="AlphaFoldDB" id="A0A7L9FHH8"/>
<evidence type="ECO:0000313" key="8">
    <source>
        <dbReference type="EMBL" id="QOJ79219.1"/>
    </source>
</evidence>
<dbReference type="RefSeq" id="WP_192819191.1">
    <property type="nucleotide sequence ID" value="NZ_CP062310.1"/>
</dbReference>
<evidence type="ECO:0000256" key="5">
    <source>
        <dbReference type="ARBA" id="ARBA00023211"/>
    </source>
</evidence>
<keyword evidence="6" id="KW-0812">Transmembrane</keyword>
<dbReference type="InterPro" id="IPR004843">
    <property type="entry name" value="Calcineurin-like_PHP"/>
</dbReference>
<evidence type="ECO:0000259" key="7">
    <source>
        <dbReference type="Pfam" id="PF00149"/>
    </source>
</evidence>
<keyword evidence="1" id="KW-1003">Cell membrane</keyword>
<sequence>MRVKRVDSEVGSFLEVELGDGEEAVVVSDVHLGLRLRNRELSKHGEFADFLSSYCSDEKVKLVVLLGDIFEFWNARVGDIVRNAYYPVKALAKVDKDVVYVAGNHDRLVASLRLESSRGRGDLYIVPDFFVLKVNGKKFLLLHGHQLDTLFLRVKSLWKVQSYIYILSESFLSLPGPLEWFFAGLATLILLLIIGALGVSTLTGEILLVLAAFFLLSPLAILSWRKLQDKIWYGIVEGIGVKLLKSRLRGKSLSHIAVSKPLRAIVNVLESVPEVGRVDGVILGHTHVPELLLENSRLLANTGSWVENGENDYCTFVRVSSRAVTLGKWEGNGVRVLGSIDFSDK</sequence>
<dbReference type="InterPro" id="IPR029052">
    <property type="entry name" value="Metallo-depent_PP-like"/>
</dbReference>
<proteinExistence type="predicted"/>
<dbReference type="KEGG" id="thel:IG193_01790"/>
<keyword evidence="3" id="KW-0479">Metal-binding</keyword>
<gene>
    <name evidence="8" type="ORF">IG193_01790</name>
</gene>
<evidence type="ECO:0000313" key="9">
    <source>
        <dbReference type="Proteomes" id="UP000594121"/>
    </source>
</evidence>
<dbReference type="GO" id="GO:0016020">
    <property type="term" value="C:membrane"/>
    <property type="evidence" value="ECO:0007669"/>
    <property type="project" value="GOC"/>
</dbReference>
<evidence type="ECO:0000256" key="2">
    <source>
        <dbReference type="ARBA" id="ARBA00022519"/>
    </source>
</evidence>
<name>A0A7L9FHH8_9CREN</name>
<protein>
    <submittedName>
        <fullName evidence="8">UDP-2,3-diacylglucosamine diphosphatase</fullName>
    </submittedName>
</protein>
<keyword evidence="5" id="KW-0464">Manganese</keyword>
<keyword evidence="6" id="KW-1133">Transmembrane helix</keyword>
<dbReference type="SUPFAM" id="SSF56300">
    <property type="entry name" value="Metallo-dependent phosphatases"/>
    <property type="match status" value="1"/>
</dbReference>
<dbReference type="GO" id="GO:0009245">
    <property type="term" value="P:lipid A biosynthetic process"/>
    <property type="evidence" value="ECO:0007669"/>
    <property type="project" value="TreeGrafter"/>
</dbReference>
<keyword evidence="4 6" id="KW-0472">Membrane</keyword>
<dbReference type="InParanoid" id="A0A7L9FHH8"/>
<dbReference type="GO" id="GO:0008758">
    <property type="term" value="F:UDP-2,3-diacylglucosamine hydrolase activity"/>
    <property type="evidence" value="ECO:0007669"/>
    <property type="project" value="TreeGrafter"/>
</dbReference>
<keyword evidence="9" id="KW-1185">Reference proteome</keyword>
<dbReference type="GO" id="GO:0046872">
    <property type="term" value="F:metal ion binding"/>
    <property type="evidence" value="ECO:0007669"/>
    <property type="project" value="UniProtKB-KW"/>
</dbReference>
<keyword evidence="2" id="KW-0997">Cell inner membrane</keyword>
<dbReference type="Gene3D" id="3.60.21.10">
    <property type="match status" value="1"/>
</dbReference>
<feature type="domain" description="Calcineurin-like phosphoesterase" evidence="7">
    <location>
        <begin position="25"/>
        <end position="149"/>
    </location>
</feature>
<organism evidence="8 9">
    <name type="scientific">Infirmifilum lucidum</name>
    <dbReference type="NCBI Taxonomy" id="2776706"/>
    <lineage>
        <taxon>Archaea</taxon>
        <taxon>Thermoproteota</taxon>
        <taxon>Thermoprotei</taxon>
        <taxon>Thermofilales</taxon>
        <taxon>Thermofilaceae</taxon>
        <taxon>Infirmifilum</taxon>
    </lineage>
</organism>
<feature type="transmembrane region" description="Helical" evidence="6">
    <location>
        <begin position="180"/>
        <end position="200"/>
    </location>
</feature>
<evidence type="ECO:0000256" key="6">
    <source>
        <dbReference type="SAM" id="Phobius"/>
    </source>
</evidence>
<dbReference type="GeneID" id="59148588"/>
<dbReference type="InterPro" id="IPR043461">
    <property type="entry name" value="LpxH-like"/>
</dbReference>
<reference evidence="8 9" key="1">
    <citation type="submission" date="2020-10" db="EMBL/GenBank/DDBJ databases">
        <title>Thermofilum lucidum 3507LT sp. nov. a novel member of Thermofilaceae family isolated from Chile hot spring, and proposal of description order Thermofilales.</title>
        <authorList>
            <person name="Zayulina K.S."/>
            <person name="Elcheninov A.G."/>
            <person name="Toshchakov S.V."/>
            <person name="Kublanov I.V."/>
        </authorList>
    </citation>
    <scope>NUCLEOTIDE SEQUENCE [LARGE SCALE GENOMIC DNA]</scope>
    <source>
        <strain evidence="8 9">3507LT</strain>
    </source>
</reference>
<dbReference type="CDD" id="cd07398">
    <property type="entry name" value="MPP_YbbF-LpxH"/>
    <property type="match status" value="1"/>
</dbReference>
<evidence type="ECO:0000256" key="3">
    <source>
        <dbReference type="ARBA" id="ARBA00022723"/>
    </source>
</evidence>